<evidence type="ECO:0000256" key="1">
    <source>
        <dbReference type="SAM" id="MobiDB-lite"/>
    </source>
</evidence>
<gene>
    <name evidence="2" type="ORF">IPOD504_LOCUS5390</name>
</gene>
<dbReference type="EMBL" id="OW152828">
    <property type="protein sequence ID" value="CAH2046149.1"/>
    <property type="molecule type" value="Genomic_DNA"/>
</dbReference>
<reference evidence="2" key="1">
    <citation type="submission" date="2022-03" db="EMBL/GenBank/DDBJ databases">
        <authorList>
            <person name="Martin H S."/>
        </authorList>
    </citation>
    <scope>NUCLEOTIDE SEQUENCE</scope>
</reference>
<evidence type="ECO:0000313" key="2">
    <source>
        <dbReference type="EMBL" id="CAH2046149.1"/>
    </source>
</evidence>
<proteinExistence type="predicted"/>
<dbReference type="Proteomes" id="UP000837857">
    <property type="component" value="Chromosome 16"/>
</dbReference>
<accession>A0ABN8I966</accession>
<feature type="region of interest" description="Disordered" evidence="1">
    <location>
        <begin position="1"/>
        <end position="73"/>
    </location>
</feature>
<organism evidence="2 3">
    <name type="scientific">Iphiclides podalirius</name>
    <name type="common">scarce swallowtail</name>
    <dbReference type="NCBI Taxonomy" id="110791"/>
    <lineage>
        <taxon>Eukaryota</taxon>
        <taxon>Metazoa</taxon>
        <taxon>Ecdysozoa</taxon>
        <taxon>Arthropoda</taxon>
        <taxon>Hexapoda</taxon>
        <taxon>Insecta</taxon>
        <taxon>Pterygota</taxon>
        <taxon>Neoptera</taxon>
        <taxon>Endopterygota</taxon>
        <taxon>Lepidoptera</taxon>
        <taxon>Glossata</taxon>
        <taxon>Ditrysia</taxon>
        <taxon>Papilionoidea</taxon>
        <taxon>Papilionidae</taxon>
        <taxon>Papilioninae</taxon>
        <taxon>Iphiclides</taxon>
    </lineage>
</organism>
<name>A0ABN8I966_9NEOP</name>
<sequence>MEMPYRYRLVKRKSNNRTSPTLERVVRRRSGNIENSEESRAQWCAIGNPPKSREPEAPQPPRQQQISLLQPGLGPTDSQIVTIPFTARVVHHLVPRALANGSPAGPWQMSPRAGYTRLRSSHLRSVR</sequence>
<evidence type="ECO:0000313" key="3">
    <source>
        <dbReference type="Proteomes" id="UP000837857"/>
    </source>
</evidence>
<keyword evidence="3" id="KW-1185">Reference proteome</keyword>
<protein>
    <submittedName>
        <fullName evidence="2">Uncharacterized protein</fullName>
    </submittedName>
</protein>
<feature type="non-terminal residue" evidence="2">
    <location>
        <position position="1"/>
    </location>
</feature>